<dbReference type="EMBL" id="BMAT01014079">
    <property type="protein sequence ID" value="GFS25964.1"/>
    <property type="molecule type" value="Genomic_DNA"/>
</dbReference>
<evidence type="ECO:0000313" key="1">
    <source>
        <dbReference type="EMBL" id="GFS25964.1"/>
    </source>
</evidence>
<accession>A0AAV4JT53</accession>
<gene>
    <name evidence="1" type="ORF">ElyMa_007039400</name>
</gene>
<proteinExistence type="predicted"/>
<reference evidence="1 2" key="1">
    <citation type="journal article" date="2021" name="Elife">
        <title>Chloroplast acquisition without the gene transfer in kleptoplastic sea slugs, Plakobranchus ocellatus.</title>
        <authorList>
            <person name="Maeda T."/>
            <person name="Takahashi S."/>
            <person name="Yoshida T."/>
            <person name="Shimamura S."/>
            <person name="Takaki Y."/>
            <person name="Nagai Y."/>
            <person name="Toyoda A."/>
            <person name="Suzuki Y."/>
            <person name="Arimoto A."/>
            <person name="Ishii H."/>
            <person name="Satoh N."/>
            <person name="Nishiyama T."/>
            <person name="Hasebe M."/>
            <person name="Maruyama T."/>
            <person name="Minagawa J."/>
            <person name="Obokata J."/>
            <person name="Shigenobu S."/>
        </authorList>
    </citation>
    <scope>NUCLEOTIDE SEQUENCE [LARGE SCALE GENOMIC DNA]</scope>
</reference>
<dbReference type="AlphaFoldDB" id="A0AAV4JT53"/>
<evidence type="ECO:0000313" key="2">
    <source>
        <dbReference type="Proteomes" id="UP000762676"/>
    </source>
</evidence>
<keyword evidence="2" id="KW-1185">Reference proteome</keyword>
<name>A0AAV4JT53_9GAST</name>
<organism evidence="1 2">
    <name type="scientific">Elysia marginata</name>
    <dbReference type="NCBI Taxonomy" id="1093978"/>
    <lineage>
        <taxon>Eukaryota</taxon>
        <taxon>Metazoa</taxon>
        <taxon>Spiralia</taxon>
        <taxon>Lophotrochozoa</taxon>
        <taxon>Mollusca</taxon>
        <taxon>Gastropoda</taxon>
        <taxon>Heterobranchia</taxon>
        <taxon>Euthyneura</taxon>
        <taxon>Panpulmonata</taxon>
        <taxon>Sacoglossa</taxon>
        <taxon>Placobranchoidea</taxon>
        <taxon>Plakobranchidae</taxon>
        <taxon>Elysia</taxon>
    </lineage>
</organism>
<sequence length="66" mass="7921">MGHSLLQLRTRRYWWLSVYDSYKLLEDRFLQSGNGRRLDVIPPPLTNQVLVQLWHLNEKAQNAQKE</sequence>
<protein>
    <submittedName>
        <fullName evidence="1">Uncharacterized protein</fullName>
    </submittedName>
</protein>
<comment type="caution">
    <text evidence="1">The sequence shown here is derived from an EMBL/GenBank/DDBJ whole genome shotgun (WGS) entry which is preliminary data.</text>
</comment>
<feature type="non-terminal residue" evidence="1">
    <location>
        <position position="66"/>
    </location>
</feature>
<dbReference type="Proteomes" id="UP000762676">
    <property type="component" value="Unassembled WGS sequence"/>
</dbReference>